<keyword evidence="7" id="KW-0804">Transcription</keyword>
<reference evidence="9" key="1">
    <citation type="submission" date="2021-02" db="EMBL/GenBank/DDBJ databases">
        <authorList>
            <person name="Nowell W R."/>
        </authorList>
    </citation>
    <scope>NUCLEOTIDE SEQUENCE</scope>
</reference>
<dbReference type="GO" id="GO:0042800">
    <property type="term" value="F:histone H3K4 methyltransferase activity"/>
    <property type="evidence" value="ECO:0007669"/>
    <property type="project" value="TreeGrafter"/>
</dbReference>
<comment type="caution">
    <text evidence="9">The sequence shown here is derived from an EMBL/GenBank/DDBJ whole genome shotgun (WGS) entry which is preliminary data.</text>
</comment>
<evidence type="ECO:0000313" key="9">
    <source>
        <dbReference type="EMBL" id="CAF4949111.1"/>
    </source>
</evidence>
<dbReference type="PROSITE" id="PS51543">
    <property type="entry name" value="FYRC"/>
    <property type="match status" value="1"/>
</dbReference>
<dbReference type="GO" id="GO:0008270">
    <property type="term" value="F:zinc ion binding"/>
    <property type="evidence" value="ECO:0007669"/>
    <property type="project" value="UniProtKB-KW"/>
</dbReference>
<evidence type="ECO:0000256" key="7">
    <source>
        <dbReference type="ARBA" id="ARBA00023163"/>
    </source>
</evidence>
<dbReference type="GO" id="GO:0045944">
    <property type="term" value="P:positive regulation of transcription by RNA polymerase II"/>
    <property type="evidence" value="ECO:0007669"/>
    <property type="project" value="TreeGrafter"/>
</dbReference>
<keyword evidence="8" id="KW-0539">Nucleus</keyword>
<evidence type="ECO:0000256" key="3">
    <source>
        <dbReference type="ARBA" id="ARBA00022737"/>
    </source>
</evidence>
<protein>
    <submittedName>
        <fullName evidence="9">Uncharacterized protein</fullName>
    </submittedName>
</protein>
<keyword evidence="4" id="KW-0863">Zinc-finger</keyword>
<dbReference type="GO" id="GO:0044666">
    <property type="term" value="C:MLL3/4 complex"/>
    <property type="evidence" value="ECO:0007669"/>
    <property type="project" value="TreeGrafter"/>
</dbReference>
<evidence type="ECO:0000256" key="6">
    <source>
        <dbReference type="ARBA" id="ARBA00023015"/>
    </source>
</evidence>
<gene>
    <name evidence="9" type="ORF">GIL414_LOCUS54222</name>
</gene>
<evidence type="ECO:0000256" key="1">
    <source>
        <dbReference type="ARBA" id="ARBA00004123"/>
    </source>
</evidence>
<keyword evidence="6" id="KW-0805">Transcription regulation</keyword>
<dbReference type="Pfam" id="PF05965">
    <property type="entry name" value="FYRC"/>
    <property type="match status" value="1"/>
</dbReference>
<name>A0A8S3DB80_9BILA</name>
<organism evidence="9 10">
    <name type="scientific">Rotaria magnacalcarata</name>
    <dbReference type="NCBI Taxonomy" id="392030"/>
    <lineage>
        <taxon>Eukaryota</taxon>
        <taxon>Metazoa</taxon>
        <taxon>Spiralia</taxon>
        <taxon>Gnathifera</taxon>
        <taxon>Rotifera</taxon>
        <taxon>Eurotatoria</taxon>
        <taxon>Bdelloidea</taxon>
        <taxon>Philodinida</taxon>
        <taxon>Philodinidae</taxon>
        <taxon>Rotaria</taxon>
    </lineage>
</organism>
<evidence type="ECO:0000256" key="4">
    <source>
        <dbReference type="ARBA" id="ARBA00022771"/>
    </source>
</evidence>
<feature type="non-terminal residue" evidence="9">
    <location>
        <position position="1"/>
    </location>
</feature>
<accession>A0A8S3DB80</accession>
<keyword evidence="3" id="KW-0677">Repeat</keyword>
<proteinExistence type="predicted"/>
<sequence>PHIIRLIESLPGVEMLQNYAFKYGRLQLLDMPLTLNPTGCARSEPKLQTHFRR</sequence>
<comment type="subcellular location">
    <subcellularLocation>
        <location evidence="1">Nucleus</location>
    </subcellularLocation>
</comment>
<evidence type="ECO:0000256" key="5">
    <source>
        <dbReference type="ARBA" id="ARBA00022833"/>
    </source>
</evidence>
<dbReference type="PANTHER" id="PTHR45888">
    <property type="entry name" value="HL01030P-RELATED"/>
    <property type="match status" value="1"/>
</dbReference>
<evidence type="ECO:0000256" key="8">
    <source>
        <dbReference type="ARBA" id="ARBA00023242"/>
    </source>
</evidence>
<dbReference type="EMBL" id="CAJOBJ010189702">
    <property type="protein sequence ID" value="CAF4949111.1"/>
    <property type="molecule type" value="Genomic_DNA"/>
</dbReference>
<dbReference type="InterPro" id="IPR003889">
    <property type="entry name" value="FYrich_C"/>
</dbReference>
<dbReference type="Proteomes" id="UP000681720">
    <property type="component" value="Unassembled WGS sequence"/>
</dbReference>
<evidence type="ECO:0000256" key="2">
    <source>
        <dbReference type="ARBA" id="ARBA00022723"/>
    </source>
</evidence>
<dbReference type="GO" id="GO:0003713">
    <property type="term" value="F:transcription coactivator activity"/>
    <property type="evidence" value="ECO:0007669"/>
    <property type="project" value="TreeGrafter"/>
</dbReference>
<dbReference type="AlphaFoldDB" id="A0A8S3DB80"/>
<keyword evidence="2" id="KW-0479">Metal-binding</keyword>
<keyword evidence="5" id="KW-0862">Zinc</keyword>
<evidence type="ECO:0000313" key="10">
    <source>
        <dbReference type="Proteomes" id="UP000681720"/>
    </source>
</evidence>
<dbReference type="PANTHER" id="PTHR45888:SF6">
    <property type="entry name" value="HL01030P-RELATED"/>
    <property type="match status" value="1"/>
</dbReference>